<evidence type="ECO:0000259" key="1">
    <source>
        <dbReference type="Pfam" id="PF21527"/>
    </source>
</evidence>
<name>A0ABR7KZD4_9PSEU</name>
<accession>A0ABR7KZD4</accession>
<dbReference type="InterPro" id="IPR049002">
    <property type="entry name" value="Stv"/>
</dbReference>
<sequence>MVGVVIGHGSFGGPETVVVPAGLTLHFFADEGTSMVMVNLLELLGQDNPRIPMHVAKPGLAVPNYQYEPFKDHELRAITALNKYPAPQIVVGAKETPNTLMLCANVKSCPKDGPHTCDGVLGRAAKAKWNYLMVLSCRFDRRANLDPTLDLMGPHGRRDRSVHRGLVDWVQTFVGLTAARQDAMWSGLAPNERLRLIASDDEVREWDECRAVRVTLAAAGDPAKAAATASAVVKIRLMRDYPRHRAAVRAGLHPDPSDAHDIAAFLPLSFDDKVDWWESLSPEEMARWMVNQDVTHWAAGFNACDLFRYGLRGDHLLGMLRKLEPEALAVAKTEVALTSHLAANATQI</sequence>
<dbReference type="EMBL" id="JABVED010000001">
    <property type="protein sequence ID" value="MBC6445796.1"/>
    <property type="molecule type" value="Genomic_DNA"/>
</dbReference>
<proteinExistence type="predicted"/>
<protein>
    <recommendedName>
        <fullName evidence="1">Putative adhesin Stv domain-containing protein</fullName>
    </recommendedName>
</protein>
<evidence type="ECO:0000313" key="2">
    <source>
        <dbReference type="EMBL" id="MBC6445796.1"/>
    </source>
</evidence>
<dbReference type="Proteomes" id="UP000734823">
    <property type="component" value="Unassembled WGS sequence"/>
</dbReference>
<feature type="domain" description="Putative adhesin Stv" evidence="1">
    <location>
        <begin position="4"/>
        <end position="163"/>
    </location>
</feature>
<keyword evidence="3" id="KW-1185">Reference proteome</keyword>
<reference evidence="2 3" key="1">
    <citation type="submission" date="2020-06" db="EMBL/GenBank/DDBJ databases">
        <title>Actinokineospora xiongansis sp. nov., isolated from soil of Baiyangdian.</title>
        <authorList>
            <person name="Zhang X."/>
        </authorList>
    </citation>
    <scope>NUCLEOTIDE SEQUENCE [LARGE SCALE GENOMIC DNA]</scope>
    <source>
        <strain evidence="2 3">HBU206404</strain>
    </source>
</reference>
<gene>
    <name evidence="2" type="ORF">GPZ80_01255</name>
</gene>
<dbReference type="RefSeq" id="WP_187217855.1">
    <property type="nucleotide sequence ID" value="NZ_JABVED010000001.1"/>
</dbReference>
<comment type="caution">
    <text evidence="2">The sequence shown here is derived from an EMBL/GenBank/DDBJ whole genome shotgun (WGS) entry which is preliminary data.</text>
</comment>
<evidence type="ECO:0000313" key="3">
    <source>
        <dbReference type="Proteomes" id="UP000734823"/>
    </source>
</evidence>
<organism evidence="2 3">
    <name type="scientific">Actinokineospora xionganensis</name>
    <dbReference type="NCBI Taxonomy" id="2684470"/>
    <lineage>
        <taxon>Bacteria</taxon>
        <taxon>Bacillati</taxon>
        <taxon>Actinomycetota</taxon>
        <taxon>Actinomycetes</taxon>
        <taxon>Pseudonocardiales</taxon>
        <taxon>Pseudonocardiaceae</taxon>
        <taxon>Actinokineospora</taxon>
    </lineage>
</organism>
<dbReference type="Pfam" id="PF21527">
    <property type="entry name" value="Stv"/>
    <property type="match status" value="1"/>
</dbReference>